<name>A0A0C3A283_9AGAM</name>
<dbReference type="InterPro" id="IPR010756">
    <property type="entry name" value="Tls1-like"/>
</dbReference>
<feature type="non-terminal residue" evidence="5">
    <location>
        <position position="1"/>
    </location>
</feature>
<dbReference type="PANTHER" id="PTHR13486">
    <property type="entry name" value="TELOMERE LENGTH AND SILENCING PROTEIN 1 TLS1 FAMILY MEMBER"/>
    <property type="match status" value="1"/>
</dbReference>
<keyword evidence="6" id="KW-1185">Reference proteome</keyword>
<dbReference type="GO" id="GO:0000398">
    <property type="term" value="P:mRNA splicing, via spliceosome"/>
    <property type="evidence" value="ECO:0007669"/>
    <property type="project" value="TreeGrafter"/>
</dbReference>
<dbReference type="Pfam" id="PF07052">
    <property type="entry name" value="Hep_59"/>
    <property type="match status" value="1"/>
</dbReference>
<comment type="subcellular location">
    <subcellularLocation>
        <location evidence="1">Nucleus</location>
    </subcellularLocation>
</comment>
<reference evidence="6" key="2">
    <citation type="submission" date="2015-01" db="EMBL/GenBank/DDBJ databases">
        <title>Evolutionary Origins and Diversification of the Mycorrhizal Mutualists.</title>
        <authorList>
            <consortium name="DOE Joint Genome Institute"/>
            <consortium name="Mycorrhizal Genomics Consortium"/>
            <person name="Kohler A."/>
            <person name="Kuo A."/>
            <person name="Nagy L.G."/>
            <person name="Floudas D."/>
            <person name="Copeland A."/>
            <person name="Barry K.W."/>
            <person name="Cichocki N."/>
            <person name="Veneault-Fourrey C."/>
            <person name="LaButti K."/>
            <person name="Lindquist E.A."/>
            <person name="Lipzen A."/>
            <person name="Lundell T."/>
            <person name="Morin E."/>
            <person name="Murat C."/>
            <person name="Riley R."/>
            <person name="Ohm R."/>
            <person name="Sun H."/>
            <person name="Tunlid A."/>
            <person name="Henrissat B."/>
            <person name="Grigoriev I.V."/>
            <person name="Hibbett D.S."/>
            <person name="Martin F."/>
        </authorList>
    </citation>
    <scope>NUCLEOTIDE SEQUENCE [LARGE SCALE GENOMIC DNA]</scope>
    <source>
        <strain evidence="6">Foug A</strain>
    </source>
</reference>
<dbReference type="STRING" id="1036808.A0A0C3A283"/>
<dbReference type="OrthoDB" id="5627at2759"/>
<dbReference type="PANTHER" id="PTHR13486:SF2">
    <property type="entry name" value="SPLICING FACTOR C9ORF78"/>
    <property type="match status" value="1"/>
</dbReference>
<accession>A0A0C3A283</accession>
<sequence length="191" mass="22145">DDGVDAKARRAVRTSNFTQQTNAVDVNKHMMAYIEENLKIRSQPLDSATSSKDKGAEDDFTLSERWKTEKKAEVEEGSVTASLAMLTCIPEVDLGMDARLKNIEETEKAKRQVTDERKERKKVVENDEEHLVATRFYRPYIKQKSDAEIMRNAKLEAMGISPPEQRQHRNDRPQMATDDMVLERFKKRMRR</sequence>
<comment type="similarity">
    <text evidence="2">Belongs to the TLS1 family.</text>
</comment>
<dbReference type="HOGENOM" id="CLU_053736_0_1_1"/>
<keyword evidence="3" id="KW-0539">Nucleus</keyword>
<evidence type="ECO:0000256" key="2">
    <source>
        <dbReference type="ARBA" id="ARBA00007643"/>
    </source>
</evidence>
<evidence type="ECO:0000256" key="1">
    <source>
        <dbReference type="ARBA" id="ARBA00004123"/>
    </source>
</evidence>
<feature type="region of interest" description="Disordered" evidence="4">
    <location>
        <begin position="157"/>
        <end position="179"/>
    </location>
</feature>
<dbReference type="EMBL" id="KN822081">
    <property type="protein sequence ID" value="KIM58782.1"/>
    <property type="molecule type" value="Genomic_DNA"/>
</dbReference>
<protein>
    <submittedName>
        <fullName evidence="5">Uncharacterized protein</fullName>
    </submittedName>
</protein>
<organism evidence="5 6">
    <name type="scientific">Scleroderma citrinum Foug A</name>
    <dbReference type="NCBI Taxonomy" id="1036808"/>
    <lineage>
        <taxon>Eukaryota</taxon>
        <taxon>Fungi</taxon>
        <taxon>Dikarya</taxon>
        <taxon>Basidiomycota</taxon>
        <taxon>Agaricomycotina</taxon>
        <taxon>Agaricomycetes</taxon>
        <taxon>Agaricomycetidae</taxon>
        <taxon>Boletales</taxon>
        <taxon>Sclerodermatineae</taxon>
        <taxon>Sclerodermataceae</taxon>
        <taxon>Scleroderma</taxon>
    </lineage>
</organism>
<dbReference type="Proteomes" id="UP000053989">
    <property type="component" value="Unassembled WGS sequence"/>
</dbReference>
<dbReference type="InParanoid" id="A0A0C3A283"/>
<evidence type="ECO:0000313" key="6">
    <source>
        <dbReference type="Proteomes" id="UP000053989"/>
    </source>
</evidence>
<dbReference type="GO" id="GO:0005681">
    <property type="term" value="C:spliceosomal complex"/>
    <property type="evidence" value="ECO:0007669"/>
    <property type="project" value="TreeGrafter"/>
</dbReference>
<feature type="region of interest" description="Disordered" evidence="4">
    <location>
        <begin position="40"/>
        <end position="59"/>
    </location>
</feature>
<gene>
    <name evidence="5" type="ORF">SCLCIDRAFT_127569</name>
</gene>
<proteinExistence type="inferred from homology"/>
<dbReference type="AlphaFoldDB" id="A0A0C3A283"/>
<reference evidence="5 6" key="1">
    <citation type="submission" date="2014-04" db="EMBL/GenBank/DDBJ databases">
        <authorList>
            <consortium name="DOE Joint Genome Institute"/>
            <person name="Kuo A."/>
            <person name="Kohler A."/>
            <person name="Nagy L.G."/>
            <person name="Floudas D."/>
            <person name="Copeland A."/>
            <person name="Barry K.W."/>
            <person name="Cichocki N."/>
            <person name="Veneault-Fourrey C."/>
            <person name="LaButti K."/>
            <person name="Lindquist E.A."/>
            <person name="Lipzen A."/>
            <person name="Lundell T."/>
            <person name="Morin E."/>
            <person name="Murat C."/>
            <person name="Sun H."/>
            <person name="Tunlid A."/>
            <person name="Henrissat B."/>
            <person name="Grigoriev I.V."/>
            <person name="Hibbett D.S."/>
            <person name="Martin F."/>
            <person name="Nordberg H.P."/>
            <person name="Cantor M.N."/>
            <person name="Hua S.X."/>
        </authorList>
    </citation>
    <scope>NUCLEOTIDE SEQUENCE [LARGE SCALE GENOMIC DNA]</scope>
    <source>
        <strain evidence="5 6">Foug A</strain>
    </source>
</reference>
<evidence type="ECO:0000313" key="5">
    <source>
        <dbReference type="EMBL" id="KIM58782.1"/>
    </source>
</evidence>
<evidence type="ECO:0000256" key="3">
    <source>
        <dbReference type="ARBA" id="ARBA00023242"/>
    </source>
</evidence>
<evidence type="ECO:0000256" key="4">
    <source>
        <dbReference type="SAM" id="MobiDB-lite"/>
    </source>
</evidence>